<keyword evidence="1" id="KW-1133">Transmembrane helix</keyword>
<dbReference type="CDD" id="cd11614">
    <property type="entry name" value="SAF_CpaB_FlgA_like"/>
    <property type="match status" value="1"/>
</dbReference>
<feature type="transmembrane region" description="Helical" evidence="1">
    <location>
        <begin position="7"/>
        <end position="25"/>
    </location>
</feature>
<evidence type="ECO:0000313" key="3">
    <source>
        <dbReference type="EMBL" id="MBU9714009.1"/>
    </source>
</evidence>
<gene>
    <name evidence="3" type="primary">cpaB</name>
    <name evidence="3" type="ORF">KS419_19940</name>
</gene>
<evidence type="ECO:0000313" key="4">
    <source>
        <dbReference type="Proteomes" id="UP000784880"/>
    </source>
</evidence>
<dbReference type="Pfam" id="PF08666">
    <property type="entry name" value="SAF"/>
    <property type="match status" value="1"/>
</dbReference>
<dbReference type="InterPro" id="IPR017592">
    <property type="entry name" value="Pilus_assmbl_Flp-typ_CpaB"/>
</dbReference>
<organism evidence="3 4">
    <name type="scientific">Evansella tamaricis</name>
    <dbReference type="NCBI Taxonomy" id="2069301"/>
    <lineage>
        <taxon>Bacteria</taxon>
        <taxon>Bacillati</taxon>
        <taxon>Bacillota</taxon>
        <taxon>Bacilli</taxon>
        <taxon>Bacillales</taxon>
        <taxon>Bacillaceae</taxon>
        <taxon>Evansella</taxon>
    </lineage>
</organism>
<keyword evidence="1" id="KW-0812">Transmembrane</keyword>
<dbReference type="SMART" id="SM00858">
    <property type="entry name" value="SAF"/>
    <property type="match status" value="1"/>
</dbReference>
<proteinExistence type="predicted"/>
<comment type="caution">
    <text evidence="3">The sequence shown here is derived from an EMBL/GenBank/DDBJ whole genome shotgun (WGS) entry which is preliminary data.</text>
</comment>
<dbReference type="NCBIfam" id="TIGR03177">
    <property type="entry name" value="pilus_cpaB"/>
    <property type="match status" value="1"/>
</dbReference>
<keyword evidence="4" id="KW-1185">Reference proteome</keyword>
<evidence type="ECO:0000259" key="2">
    <source>
        <dbReference type="SMART" id="SM00858"/>
    </source>
</evidence>
<sequence length="224" mass="24996">MRSKMVFFMAIVMGVITTVLFYQYIQGAGQSQEVFVEEEMAEVVVAAEPIMGNQTITAEMLGKKEVTKASLHPNTIMEMDDVVGKFSTTLIESGEVLLSHRFKGEQEEKQFVSRKVQEGYRAVSLGADFIRSVSNLIEPEDYIDVIFTETIEEEVISEIILSKVRVLAVGRKMNPPSSEDSYIEYNSVTLELQPSDAAILVNASQRGSLHFMLHSSINMNLNGD</sequence>
<keyword evidence="1" id="KW-0472">Membrane</keyword>
<accession>A0ABS6JLC5</accession>
<dbReference type="EMBL" id="JAHQCS010000161">
    <property type="protein sequence ID" value="MBU9714009.1"/>
    <property type="molecule type" value="Genomic_DNA"/>
</dbReference>
<protein>
    <submittedName>
        <fullName evidence="3">Flp pilus assembly protein CpaB</fullName>
    </submittedName>
</protein>
<dbReference type="Proteomes" id="UP000784880">
    <property type="component" value="Unassembled WGS sequence"/>
</dbReference>
<dbReference type="RefSeq" id="WP_217068291.1">
    <property type="nucleotide sequence ID" value="NZ_JAHQCS010000161.1"/>
</dbReference>
<feature type="domain" description="SAF" evidence="2">
    <location>
        <begin position="41"/>
        <end position="103"/>
    </location>
</feature>
<dbReference type="InterPro" id="IPR031571">
    <property type="entry name" value="RcpC_dom"/>
</dbReference>
<dbReference type="InterPro" id="IPR013974">
    <property type="entry name" value="SAF"/>
</dbReference>
<reference evidence="3 4" key="1">
    <citation type="submission" date="2021-06" db="EMBL/GenBank/DDBJ databases">
        <title>Bacillus sp. RD4P76, an endophyte from a halophyte.</title>
        <authorList>
            <person name="Sun J.-Q."/>
        </authorList>
    </citation>
    <scope>NUCLEOTIDE SEQUENCE [LARGE SCALE GENOMIC DNA]</scope>
    <source>
        <strain evidence="3 4">CGMCC 1.15917</strain>
    </source>
</reference>
<name>A0ABS6JLC5_9BACI</name>
<evidence type="ECO:0000256" key="1">
    <source>
        <dbReference type="SAM" id="Phobius"/>
    </source>
</evidence>
<dbReference type="Pfam" id="PF16976">
    <property type="entry name" value="RcpC"/>
    <property type="match status" value="1"/>
</dbReference>